<feature type="non-terminal residue" evidence="4">
    <location>
        <position position="1"/>
    </location>
</feature>
<feature type="domain" description="WH2" evidence="3">
    <location>
        <begin position="1705"/>
        <end position="1723"/>
    </location>
</feature>
<feature type="compositionally biased region" description="Polar residues" evidence="2">
    <location>
        <begin position="1577"/>
        <end position="1595"/>
    </location>
</feature>
<dbReference type="PANTHER" id="PTHR12902">
    <property type="entry name" value="WASP-1"/>
    <property type="match status" value="1"/>
</dbReference>
<evidence type="ECO:0000313" key="4">
    <source>
        <dbReference type="EMBL" id="RDX61927.1"/>
    </source>
</evidence>
<dbReference type="GO" id="GO:0030036">
    <property type="term" value="P:actin cytoskeleton organization"/>
    <property type="evidence" value="ECO:0007669"/>
    <property type="project" value="InterPro"/>
</dbReference>
<comment type="similarity">
    <text evidence="1">Belongs to the SCAR/WAVE family.</text>
</comment>
<dbReference type="PROSITE" id="PS51082">
    <property type="entry name" value="WH2"/>
    <property type="match status" value="1"/>
</dbReference>
<dbReference type="Gene3D" id="6.10.280.150">
    <property type="match status" value="1"/>
</dbReference>
<feature type="region of interest" description="Disordered" evidence="2">
    <location>
        <begin position="694"/>
        <end position="715"/>
    </location>
</feature>
<dbReference type="GO" id="GO:0071933">
    <property type="term" value="F:Arp2/3 complex binding"/>
    <property type="evidence" value="ECO:0007669"/>
    <property type="project" value="TreeGrafter"/>
</dbReference>
<dbReference type="Proteomes" id="UP000257109">
    <property type="component" value="Unassembled WGS sequence"/>
</dbReference>
<dbReference type="GO" id="GO:0034237">
    <property type="term" value="F:protein kinase A regulatory subunit binding"/>
    <property type="evidence" value="ECO:0007669"/>
    <property type="project" value="TreeGrafter"/>
</dbReference>
<dbReference type="InterPro" id="IPR003124">
    <property type="entry name" value="WH2_dom"/>
</dbReference>
<feature type="compositionally biased region" description="Polar residues" evidence="2">
    <location>
        <begin position="694"/>
        <end position="710"/>
    </location>
</feature>
<dbReference type="GO" id="GO:0003779">
    <property type="term" value="F:actin binding"/>
    <property type="evidence" value="ECO:0007669"/>
    <property type="project" value="UniProtKB-KW"/>
</dbReference>
<evidence type="ECO:0000259" key="3">
    <source>
        <dbReference type="PROSITE" id="PS51082"/>
    </source>
</evidence>
<feature type="compositionally biased region" description="Basic and acidic residues" evidence="2">
    <location>
        <begin position="536"/>
        <end position="545"/>
    </location>
</feature>
<evidence type="ECO:0000256" key="2">
    <source>
        <dbReference type="SAM" id="MobiDB-lite"/>
    </source>
</evidence>
<feature type="non-terminal residue" evidence="4">
    <location>
        <position position="1808"/>
    </location>
</feature>
<name>A0A371E7E4_MUCPR</name>
<gene>
    <name evidence="4" type="primary">SCAR2</name>
    <name evidence="4" type="ORF">CR513_59797</name>
</gene>
<feature type="compositionally biased region" description="Polar residues" evidence="2">
    <location>
        <begin position="583"/>
        <end position="598"/>
    </location>
</feature>
<dbReference type="STRING" id="157652.A0A371E7E4"/>
<keyword evidence="5" id="KW-1185">Reference proteome</keyword>
<evidence type="ECO:0000313" key="5">
    <source>
        <dbReference type="Proteomes" id="UP000257109"/>
    </source>
</evidence>
<sequence>SPLRTLLTQSLSSRLRLTHPPPKKNSHTFSLSNYLFSALSLFFHGGRTQSRSRRKKREDRSAEESESRKLGFANCGVRRRRRKMPLSKYRVRSEYSLADPELYRAADKDDPEALLEAVAMAGLVGLLRQLGDLAEFAAEIFHDLHEEVMATAARGHGLMARVKQLESEVPSLEKAFFSQTHHSSFYTNGGIDWHPNLRSEQNLVTRGDLPRFVMDSYEECRGPPRLFLLDKFDVAGAGACLKRYTDPSFFKMESTSSVTAKIEAQREKRIRKVKLKKGARLRDGEAPNIAPSHAKLHQLLLEERIENGYSNPARLVKLKKRQLSGPEVEARAGKSYMEKFLETPSPDHKMVCETSIFPLPVKLTSDDTSEPGIKILEINSISPVKKSLGNKNNYSSPDEQELELKPFSKMDEEPNGDLVKVKEQISAGVTDNMSSDHLKLPDEADLAIDEQKKIVGSLDGYHSDDVTSEVDNYMDALTTMESELETDNECKPKNIFLNIPKATDTNDKEEHQQQAQFSDSQSFGDSSMSDDSSSFKQDRIEEHIEVQAQSSDSQSTGTSSTLDNNSSFRRDGNGQHIEPQPHLSDSQSVGNSSTSDENGSFMKDKSYFPYSDSLSTVVENTQSEPILLTNTKYYEPVVEDSPSNQLSQNVEFQNTDCGRFVMHDDAHVPAKEISDSGQASLDLTTSGHVLCTDLGSTSPVTLPPGTQSDETPSDPVELNLRLDDEDADRTDLVESIASIPVSLNLIKDDACPVDSSDTTLLDNLDDDAPNIHSDDLLQVSNDLELAHGDECNENTSEVLVNRDIGSPGEDPICSSMEELNLNSGAMLALDCQDSKDEDCAIATQLNLETPVVKISPVSCFTGELSSDSAHNSTQDDPGSAEIEVLYSDLQSKFEEIPKMVHDDEINGSTCSVDPVEGDGHFKHPSPDNHVMENDLVTENVQSEDQAVYSVPSVGSAENDVGIVTCPASSQICSPSRGLSDLEESLLSSHSYQMEMKSNEVELMQISMDSNAEQRENQLAPSLDVASSDVIYSPMSNITKLEEPLSTFADSHNKEKEVDEAVARESLTELEEQEIVDQPEIASADVLNLNKLVPCDIPDSEKYNYIQKSSPREKFQPSAFVDDAEMVPEFSGLDARQSESIFYDQHDPLQNGGDSFSSPSSNQLEPETDLDLFSQSQIGKQDAEFPLRDEKNFASGKSQYQQTQIYQLEQESTHATSECVSEIHADEPSSFYSLPPSSSQESNAEKHVMDPLKPLLPNLFPKENENNLDEMPPMPPLPPMQWRMGKVQHASLASQREELEVRQTSVQPMQSIIPDKKSLFGLPTSERETLLYQSPFLPVMAVESDNLQHSSGFSVGVSGHPVAIPFQIPIMVNESNGQYNYLLLDRNQIQNPFLTLPVASTSMAPHSFIVAPGGEMIQNSNPCMPITAAVSGHDSISQEKSVQPSHQLMMETSSDDKSLQQSMDEMVSMDRPPHGHGVVSEGEMVLNSNPSPTIPPAECAVSGHDSVSPQEKLTQPPIQLMTEPSSDDKTLLQSATNGVSMDSPCSHIVCSEGEMVQNSNPDPPILPVECAVPGSGHDSISSQEKLTQPPSQLMSETSSAVKTLHPSISNVEGEQGRLPISFMSPPNMGSMEPNQSFLPFEGGMTMSLDSSDRTSDVESGMTNGKPKNKLPRPRNPLIDAVAAHDKSKLRRVTERVMPQIAPKEDERDSLLEQIRTKSFNLKPAVTTRPSIQGPKTNLKLAAILEKANAIRQISIDAQGFSEAKLTSLETTQVQRASAVQVQMKLSTKFPMPPVHISTSSNLETGVLSR</sequence>
<feature type="region of interest" description="Disordered" evidence="2">
    <location>
        <begin position="1647"/>
        <end position="1674"/>
    </location>
</feature>
<proteinExistence type="inferred from homology"/>
<dbReference type="OrthoDB" id="1929108at2759"/>
<dbReference type="PANTHER" id="PTHR12902:SF1">
    <property type="entry name" value="WISKOTT-ALDRICH SYNDROME PROTEIN FAMILY MEMBER"/>
    <property type="match status" value="1"/>
</dbReference>
<dbReference type="GO" id="GO:2000601">
    <property type="term" value="P:positive regulation of Arp2/3 complex-mediated actin nucleation"/>
    <property type="evidence" value="ECO:0007669"/>
    <property type="project" value="TreeGrafter"/>
</dbReference>
<dbReference type="GO" id="GO:0005856">
    <property type="term" value="C:cytoskeleton"/>
    <property type="evidence" value="ECO:0007669"/>
    <property type="project" value="UniProtKB-SubCell"/>
</dbReference>
<dbReference type="EMBL" id="QJKJ01015802">
    <property type="protein sequence ID" value="RDX61927.1"/>
    <property type="molecule type" value="Genomic_DNA"/>
</dbReference>
<feature type="compositionally biased region" description="Low complexity" evidence="2">
    <location>
        <begin position="513"/>
        <end position="535"/>
    </location>
</feature>
<evidence type="ECO:0000256" key="1">
    <source>
        <dbReference type="ARBA" id="ARBA00006993"/>
    </source>
</evidence>
<feature type="compositionally biased region" description="Polar residues" evidence="2">
    <location>
        <begin position="1151"/>
        <end position="1164"/>
    </location>
</feature>
<feature type="compositionally biased region" description="Low complexity" evidence="2">
    <location>
        <begin position="547"/>
        <end position="561"/>
    </location>
</feature>
<dbReference type="InterPro" id="IPR028288">
    <property type="entry name" value="SCAR/WAVE_fam"/>
</dbReference>
<comment type="caution">
    <text evidence="4">The sequence shown here is derived from an EMBL/GenBank/DDBJ whole genome shotgun (WGS) entry which is preliminary data.</text>
</comment>
<accession>A0A371E7E4</accession>
<dbReference type="Gene3D" id="1.20.5.340">
    <property type="match status" value="1"/>
</dbReference>
<feature type="region of interest" description="Disordered" evidence="2">
    <location>
        <begin position="1574"/>
        <end position="1595"/>
    </location>
</feature>
<protein>
    <submittedName>
        <fullName evidence="4">Protein SCAR2</fullName>
    </submittedName>
</protein>
<feature type="region of interest" description="Disordered" evidence="2">
    <location>
        <begin position="505"/>
        <end position="604"/>
    </location>
</feature>
<feature type="region of interest" description="Disordered" evidence="2">
    <location>
        <begin position="1144"/>
        <end position="1165"/>
    </location>
</feature>
<organism evidence="4 5">
    <name type="scientific">Mucuna pruriens</name>
    <name type="common">Velvet bean</name>
    <name type="synonym">Dolichos pruriens</name>
    <dbReference type="NCBI Taxonomy" id="157652"/>
    <lineage>
        <taxon>Eukaryota</taxon>
        <taxon>Viridiplantae</taxon>
        <taxon>Streptophyta</taxon>
        <taxon>Embryophyta</taxon>
        <taxon>Tracheophyta</taxon>
        <taxon>Spermatophyta</taxon>
        <taxon>Magnoliopsida</taxon>
        <taxon>eudicotyledons</taxon>
        <taxon>Gunneridae</taxon>
        <taxon>Pentapetalae</taxon>
        <taxon>rosids</taxon>
        <taxon>fabids</taxon>
        <taxon>Fabales</taxon>
        <taxon>Fabaceae</taxon>
        <taxon>Papilionoideae</taxon>
        <taxon>50 kb inversion clade</taxon>
        <taxon>NPAAA clade</taxon>
        <taxon>indigoferoid/millettioid clade</taxon>
        <taxon>Phaseoleae</taxon>
        <taxon>Mucuna</taxon>
    </lineage>
</organism>
<reference evidence="4" key="1">
    <citation type="submission" date="2018-05" db="EMBL/GenBank/DDBJ databases">
        <title>Draft genome of Mucuna pruriens seed.</title>
        <authorList>
            <person name="Nnadi N.E."/>
            <person name="Vos R."/>
            <person name="Hasami M.H."/>
            <person name="Devisetty U.K."/>
            <person name="Aguiy J.C."/>
        </authorList>
    </citation>
    <scope>NUCLEOTIDE SEQUENCE [LARGE SCALE GENOMIC DNA]</scope>
    <source>
        <strain evidence="4">JCA_2017</strain>
    </source>
</reference>